<accession>A0A921DQU8</accession>
<name>A0A921DQU8_9BACT</name>
<dbReference type="RefSeq" id="WP_304120434.1">
    <property type="nucleotide sequence ID" value="NZ_DYZA01000023.1"/>
</dbReference>
<evidence type="ECO:0000313" key="1">
    <source>
        <dbReference type="EMBL" id="HJD96243.1"/>
    </source>
</evidence>
<comment type="caution">
    <text evidence="1">The sequence shown here is derived from an EMBL/GenBank/DDBJ whole genome shotgun (WGS) entry which is preliminary data.</text>
</comment>
<dbReference type="Gene3D" id="6.10.280.50">
    <property type="match status" value="1"/>
</dbReference>
<dbReference type="Proteomes" id="UP000698963">
    <property type="component" value="Unassembled WGS sequence"/>
</dbReference>
<gene>
    <name evidence="1" type="ORF">K8W16_01165</name>
</gene>
<reference evidence="1" key="1">
    <citation type="journal article" date="2021" name="PeerJ">
        <title>Extensive microbial diversity within the chicken gut microbiome revealed by metagenomics and culture.</title>
        <authorList>
            <person name="Gilroy R."/>
            <person name="Ravi A."/>
            <person name="Getino M."/>
            <person name="Pursley I."/>
            <person name="Horton D.L."/>
            <person name="Alikhan N.F."/>
            <person name="Baker D."/>
            <person name="Gharbi K."/>
            <person name="Hall N."/>
            <person name="Watson M."/>
            <person name="Adriaenssens E.M."/>
            <person name="Foster-Nyarko E."/>
            <person name="Jarju S."/>
            <person name="Secka A."/>
            <person name="Antonio M."/>
            <person name="Oren A."/>
            <person name="Chaudhuri R.R."/>
            <person name="La Ragione R."/>
            <person name="Hildebrand F."/>
            <person name="Pallen M.J."/>
        </authorList>
    </citation>
    <scope>NUCLEOTIDE SEQUENCE</scope>
    <source>
        <strain evidence="1">ChiGjej2B2-19336</strain>
    </source>
</reference>
<sequence>MEERDLKIVEQYGDTDPELKTLWEEHMLYEKQLAKYEGKKYLTPSEEQEVKMLKKQKLDGKTRLAAALDKYKK</sequence>
<dbReference type="EMBL" id="DYZA01000023">
    <property type="protein sequence ID" value="HJD96243.1"/>
    <property type="molecule type" value="Genomic_DNA"/>
</dbReference>
<dbReference type="InterPro" id="IPR038444">
    <property type="entry name" value="DUF465_sf"/>
</dbReference>
<protein>
    <submittedName>
        <fullName evidence="1">DUF465 domain-containing protein</fullName>
    </submittedName>
</protein>
<organism evidence="1 2">
    <name type="scientific">Mailhella massiliensis</name>
    <dbReference type="NCBI Taxonomy" id="1903261"/>
    <lineage>
        <taxon>Bacteria</taxon>
        <taxon>Pseudomonadati</taxon>
        <taxon>Thermodesulfobacteriota</taxon>
        <taxon>Desulfovibrionia</taxon>
        <taxon>Desulfovibrionales</taxon>
        <taxon>Desulfovibrionaceae</taxon>
        <taxon>Mailhella</taxon>
    </lineage>
</organism>
<dbReference type="AlphaFoldDB" id="A0A921DQU8"/>
<proteinExistence type="predicted"/>
<evidence type="ECO:0000313" key="2">
    <source>
        <dbReference type="Proteomes" id="UP000698963"/>
    </source>
</evidence>
<reference evidence="1" key="2">
    <citation type="submission" date="2021-09" db="EMBL/GenBank/DDBJ databases">
        <authorList>
            <person name="Gilroy R."/>
        </authorList>
    </citation>
    <scope>NUCLEOTIDE SEQUENCE</scope>
    <source>
        <strain evidence="1">ChiGjej2B2-19336</strain>
    </source>
</reference>